<organism evidence="1">
    <name type="scientific">viral metagenome</name>
    <dbReference type="NCBI Taxonomy" id="1070528"/>
    <lineage>
        <taxon>unclassified sequences</taxon>
        <taxon>metagenomes</taxon>
        <taxon>organismal metagenomes</taxon>
    </lineage>
</organism>
<dbReference type="AlphaFoldDB" id="A0A6C0C9I2"/>
<evidence type="ECO:0000313" key="1">
    <source>
        <dbReference type="EMBL" id="QHT00329.1"/>
    </source>
</evidence>
<sequence>MLPAAFIVPLLSHFAITLPASFCHIVPFLYTKYQYRNDDSIVIHQNRSCKSGTVIFVHGRNGHSSVL</sequence>
<proteinExistence type="predicted"/>
<accession>A0A6C0C9I2</accession>
<dbReference type="EMBL" id="MN739354">
    <property type="protein sequence ID" value="QHT00329.1"/>
    <property type="molecule type" value="Genomic_DNA"/>
</dbReference>
<name>A0A6C0C9I2_9ZZZZ</name>
<protein>
    <submittedName>
        <fullName evidence="1">Uncharacterized protein</fullName>
    </submittedName>
</protein>
<reference evidence="1" key="1">
    <citation type="journal article" date="2020" name="Nature">
        <title>Giant virus diversity and host interactions through global metagenomics.</title>
        <authorList>
            <person name="Schulz F."/>
            <person name="Roux S."/>
            <person name="Paez-Espino D."/>
            <person name="Jungbluth S."/>
            <person name="Walsh D.A."/>
            <person name="Denef V.J."/>
            <person name="McMahon K.D."/>
            <person name="Konstantinidis K.T."/>
            <person name="Eloe-Fadrosh E.A."/>
            <person name="Kyrpides N.C."/>
            <person name="Woyke T."/>
        </authorList>
    </citation>
    <scope>NUCLEOTIDE SEQUENCE</scope>
    <source>
        <strain evidence="1">GVMAG-M-3300020192-26</strain>
    </source>
</reference>